<dbReference type="InterPro" id="IPR013762">
    <property type="entry name" value="Integrase-like_cat_sf"/>
</dbReference>
<protein>
    <recommendedName>
        <fullName evidence="2">Tyr recombinase domain-containing protein</fullName>
    </recommendedName>
</protein>
<name>A0A9W6KKF3_9ACTN</name>
<dbReference type="Gene3D" id="1.10.443.10">
    <property type="entry name" value="Intergrase catalytic core"/>
    <property type="match status" value="1"/>
</dbReference>
<dbReference type="GO" id="GO:0015074">
    <property type="term" value="P:DNA integration"/>
    <property type="evidence" value="ECO:0007669"/>
    <property type="project" value="InterPro"/>
</dbReference>
<keyword evidence="4" id="KW-1185">Reference proteome</keyword>
<evidence type="ECO:0000313" key="3">
    <source>
        <dbReference type="EMBL" id="GLL02617.1"/>
    </source>
</evidence>
<feature type="domain" description="Tyr recombinase" evidence="2">
    <location>
        <begin position="1"/>
        <end position="169"/>
    </location>
</feature>
<dbReference type="Proteomes" id="UP001143480">
    <property type="component" value="Unassembled WGS sequence"/>
</dbReference>
<dbReference type="GO" id="GO:0006310">
    <property type="term" value="P:DNA recombination"/>
    <property type="evidence" value="ECO:0007669"/>
    <property type="project" value="UniProtKB-KW"/>
</dbReference>
<comment type="caution">
    <text evidence="3">The sequence shown here is derived from an EMBL/GenBank/DDBJ whole genome shotgun (WGS) entry which is preliminary data.</text>
</comment>
<dbReference type="AlphaFoldDB" id="A0A9W6KKF3"/>
<evidence type="ECO:0000259" key="2">
    <source>
        <dbReference type="PROSITE" id="PS51898"/>
    </source>
</evidence>
<evidence type="ECO:0000313" key="4">
    <source>
        <dbReference type="Proteomes" id="UP001143480"/>
    </source>
</evidence>
<dbReference type="SUPFAM" id="SSF56349">
    <property type="entry name" value="DNA breaking-rejoining enzymes"/>
    <property type="match status" value="1"/>
</dbReference>
<organism evidence="3 4">
    <name type="scientific">Dactylosporangium matsuzakiense</name>
    <dbReference type="NCBI Taxonomy" id="53360"/>
    <lineage>
        <taxon>Bacteria</taxon>
        <taxon>Bacillati</taxon>
        <taxon>Actinomycetota</taxon>
        <taxon>Actinomycetes</taxon>
        <taxon>Micromonosporales</taxon>
        <taxon>Micromonosporaceae</taxon>
        <taxon>Dactylosporangium</taxon>
    </lineage>
</organism>
<evidence type="ECO:0000256" key="1">
    <source>
        <dbReference type="ARBA" id="ARBA00023172"/>
    </source>
</evidence>
<reference evidence="3" key="2">
    <citation type="submission" date="2023-01" db="EMBL/GenBank/DDBJ databases">
        <authorList>
            <person name="Sun Q."/>
            <person name="Evtushenko L."/>
        </authorList>
    </citation>
    <scope>NUCLEOTIDE SEQUENCE</scope>
    <source>
        <strain evidence="3">VKM Ac-1321</strain>
    </source>
</reference>
<dbReference type="GO" id="GO:0003677">
    <property type="term" value="F:DNA binding"/>
    <property type="evidence" value="ECO:0007669"/>
    <property type="project" value="InterPro"/>
</dbReference>
<dbReference type="Pfam" id="PF00589">
    <property type="entry name" value="Phage_integrase"/>
    <property type="match status" value="1"/>
</dbReference>
<dbReference type="InterPro" id="IPR002104">
    <property type="entry name" value="Integrase_catalytic"/>
</dbReference>
<dbReference type="InterPro" id="IPR011010">
    <property type="entry name" value="DNA_brk_join_enz"/>
</dbReference>
<accession>A0A9W6KKF3</accession>
<sequence length="185" mass="20425">MRTEEVRALRWDMVDLKGRPDDDPPVPASVSVWRSVREGGDTKTKKSRRTLALPALCAQVLALHGQRQDEARKQAGDVWHETGLVSVSQAGTPLDAANVRRSFRRVARAAGLKDDEWTPRELRHSFVSIASALGLTLEQIVDLVGHAGTRVTEAVYRHQLRPMLVTGAETMDRLFKAAPERAAGT</sequence>
<reference evidence="3" key="1">
    <citation type="journal article" date="2014" name="Int. J. Syst. Evol. Microbiol.">
        <title>Complete genome sequence of Corynebacterium casei LMG S-19264T (=DSM 44701T), isolated from a smear-ripened cheese.</title>
        <authorList>
            <consortium name="US DOE Joint Genome Institute (JGI-PGF)"/>
            <person name="Walter F."/>
            <person name="Albersmeier A."/>
            <person name="Kalinowski J."/>
            <person name="Ruckert C."/>
        </authorList>
    </citation>
    <scope>NUCLEOTIDE SEQUENCE</scope>
    <source>
        <strain evidence="3">VKM Ac-1321</strain>
    </source>
</reference>
<proteinExistence type="predicted"/>
<gene>
    <name evidence="3" type="ORF">GCM10017581_043590</name>
</gene>
<dbReference type="EMBL" id="BSFP01000025">
    <property type="protein sequence ID" value="GLL02617.1"/>
    <property type="molecule type" value="Genomic_DNA"/>
</dbReference>
<keyword evidence="1" id="KW-0233">DNA recombination</keyword>
<dbReference type="PROSITE" id="PS51898">
    <property type="entry name" value="TYR_RECOMBINASE"/>
    <property type="match status" value="1"/>
</dbReference>